<reference evidence="1" key="2">
    <citation type="journal article" date="2015" name="Data Brief">
        <title>Shoot transcriptome of the giant reed, Arundo donax.</title>
        <authorList>
            <person name="Barrero R.A."/>
            <person name="Guerrero F.D."/>
            <person name="Moolhuijzen P."/>
            <person name="Goolsby J.A."/>
            <person name="Tidwell J."/>
            <person name="Bellgard S.E."/>
            <person name="Bellgard M.I."/>
        </authorList>
    </citation>
    <scope>NUCLEOTIDE SEQUENCE</scope>
    <source>
        <tissue evidence="1">Shoot tissue taken approximately 20 cm above the soil surface</tissue>
    </source>
</reference>
<sequence length="18" mass="2086">MSPPQIVDSCLHQFRKSL</sequence>
<organism evidence="1">
    <name type="scientific">Arundo donax</name>
    <name type="common">Giant reed</name>
    <name type="synonym">Donax arundinaceus</name>
    <dbReference type="NCBI Taxonomy" id="35708"/>
    <lineage>
        <taxon>Eukaryota</taxon>
        <taxon>Viridiplantae</taxon>
        <taxon>Streptophyta</taxon>
        <taxon>Embryophyta</taxon>
        <taxon>Tracheophyta</taxon>
        <taxon>Spermatophyta</taxon>
        <taxon>Magnoliopsida</taxon>
        <taxon>Liliopsida</taxon>
        <taxon>Poales</taxon>
        <taxon>Poaceae</taxon>
        <taxon>PACMAD clade</taxon>
        <taxon>Arundinoideae</taxon>
        <taxon>Arundineae</taxon>
        <taxon>Arundo</taxon>
    </lineage>
</organism>
<dbReference type="AlphaFoldDB" id="A0A0A9CE82"/>
<reference evidence="1" key="1">
    <citation type="submission" date="2014-09" db="EMBL/GenBank/DDBJ databases">
        <authorList>
            <person name="Magalhaes I.L.F."/>
            <person name="Oliveira U."/>
            <person name="Santos F.R."/>
            <person name="Vidigal T.H.D.A."/>
            <person name="Brescovit A.D."/>
            <person name="Santos A.J."/>
        </authorList>
    </citation>
    <scope>NUCLEOTIDE SEQUENCE</scope>
    <source>
        <tissue evidence="1">Shoot tissue taken approximately 20 cm above the soil surface</tissue>
    </source>
</reference>
<name>A0A0A9CE82_ARUDO</name>
<dbReference type="EMBL" id="GBRH01228068">
    <property type="protein sequence ID" value="JAD69827.1"/>
    <property type="molecule type" value="Transcribed_RNA"/>
</dbReference>
<evidence type="ECO:0000313" key="1">
    <source>
        <dbReference type="EMBL" id="JAD69827.1"/>
    </source>
</evidence>
<protein>
    <submittedName>
        <fullName evidence="1">Uncharacterized protein</fullName>
    </submittedName>
</protein>
<accession>A0A0A9CE82</accession>
<proteinExistence type="predicted"/>